<dbReference type="PANTHER" id="PTHR43065">
    <property type="entry name" value="SENSOR HISTIDINE KINASE"/>
    <property type="match status" value="1"/>
</dbReference>
<dbReference type="CDD" id="cd00130">
    <property type="entry name" value="PAS"/>
    <property type="match status" value="3"/>
</dbReference>
<dbReference type="SMART" id="SM00086">
    <property type="entry name" value="PAC"/>
    <property type="match status" value="3"/>
</dbReference>
<dbReference type="SMART" id="SM00091">
    <property type="entry name" value="PAS"/>
    <property type="match status" value="4"/>
</dbReference>
<evidence type="ECO:0000313" key="15">
    <source>
        <dbReference type="Proteomes" id="UP001161391"/>
    </source>
</evidence>
<name>A0ABQ5V4R0_9PROT</name>
<dbReference type="RefSeq" id="WP_284386969.1">
    <property type="nucleotide sequence ID" value="NZ_BSNK01000001.1"/>
</dbReference>
<dbReference type="NCBIfam" id="TIGR00229">
    <property type="entry name" value="sensory_box"/>
    <property type="match status" value="3"/>
</dbReference>
<comment type="caution">
    <text evidence="14">The sequence shown here is derived from an EMBL/GenBank/DDBJ whole genome shotgun (WGS) entry which is preliminary data.</text>
</comment>
<dbReference type="Pfam" id="PF13426">
    <property type="entry name" value="PAS_9"/>
    <property type="match status" value="1"/>
</dbReference>
<evidence type="ECO:0000259" key="10">
    <source>
        <dbReference type="PROSITE" id="PS50109"/>
    </source>
</evidence>
<dbReference type="InterPro" id="IPR035965">
    <property type="entry name" value="PAS-like_dom_sf"/>
</dbReference>
<feature type="modified residue" description="4-aspartylphosphate" evidence="9">
    <location>
        <position position="995"/>
    </location>
</feature>
<evidence type="ECO:0000256" key="3">
    <source>
        <dbReference type="ARBA" id="ARBA00022553"/>
    </source>
</evidence>
<dbReference type="InterPro" id="IPR001789">
    <property type="entry name" value="Sig_transdc_resp-reg_receiver"/>
</dbReference>
<gene>
    <name evidence="14" type="ORF">GCM10007853_03920</name>
</gene>
<dbReference type="InterPro" id="IPR001610">
    <property type="entry name" value="PAC"/>
</dbReference>
<dbReference type="SUPFAM" id="SSF47384">
    <property type="entry name" value="Homodimeric domain of signal transducing histidine kinase"/>
    <property type="match status" value="1"/>
</dbReference>
<dbReference type="InterPro" id="IPR036097">
    <property type="entry name" value="HisK_dim/P_sf"/>
</dbReference>
<keyword evidence="3 9" id="KW-0597">Phosphoprotein</keyword>
<dbReference type="InterPro" id="IPR004358">
    <property type="entry name" value="Sig_transdc_His_kin-like_C"/>
</dbReference>
<keyword evidence="5" id="KW-0547">Nucleotide-binding</keyword>
<keyword evidence="8" id="KW-0902">Two-component regulatory system</keyword>
<dbReference type="Pfam" id="PF01590">
    <property type="entry name" value="GAF"/>
    <property type="match status" value="1"/>
</dbReference>
<evidence type="ECO:0000259" key="13">
    <source>
        <dbReference type="PROSITE" id="PS50113"/>
    </source>
</evidence>
<evidence type="ECO:0000256" key="7">
    <source>
        <dbReference type="ARBA" id="ARBA00022840"/>
    </source>
</evidence>
<feature type="domain" description="PAC" evidence="13">
    <location>
        <begin position="634"/>
        <end position="686"/>
    </location>
</feature>
<dbReference type="InterPro" id="IPR013767">
    <property type="entry name" value="PAS_fold"/>
</dbReference>
<evidence type="ECO:0000256" key="5">
    <source>
        <dbReference type="ARBA" id="ARBA00022741"/>
    </source>
</evidence>
<reference evidence="14" key="2">
    <citation type="submission" date="2023-01" db="EMBL/GenBank/DDBJ databases">
        <title>Draft genome sequence of Algimonas ampicilliniresistens strain NBRC 108219.</title>
        <authorList>
            <person name="Sun Q."/>
            <person name="Mori K."/>
        </authorList>
    </citation>
    <scope>NUCLEOTIDE SEQUENCE</scope>
    <source>
        <strain evidence="14">NBRC 108219</strain>
    </source>
</reference>
<dbReference type="SUPFAM" id="SSF55781">
    <property type="entry name" value="GAF domain-like"/>
    <property type="match status" value="1"/>
</dbReference>
<dbReference type="InterPro" id="IPR003018">
    <property type="entry name" value="GAF"/>
</dbReference>
<dbReference type="PROSITE" id="PS50113">
    <property type="entry name" value="PAC"/>
    <property type="match status" value="2"/>
</dbReference>
<dbReference type="Gene3D" id="1.10.287.130">
    <property type="match status" value="1"/>
</dbReference>
<keyword evidence="6" id="KW-0418">Kinase</keyword>
<protein>
    <recommendedName>
        <fullName evidence="2">histidine kinase</fullName>
        <ecNumber evidence="2">2.7.13.3</ecNumber>
    </recommendedName>
</protein>
<dbReference type="Gene3D" id="3.30.450.40">
    <property type="match status" value="1"/>
</dbReference>
<dbReference type="InterPro" id="IPR013656">
    <property type="entry name" value="PAS_4"/>
</dbReference>
<keyword evidence="4" id="KW-0808">Transferase</keyword>
<dbReference type="InterPro" id="IPR005467">
    <property type="entry name" value="His_kinase_dom"/>
</dbReference>
<reference evidence="14" key="1">
    <citation type="journal article" date="2014" name="Int. J. Syst. Evol. Microbiol.">
        <title>Complete genome of a new Firmicutes species belonging to the dominant human colonic microbiota ('Ruminococcus bicirculans') reveals two chromosomes and a selective capacity to utilize plant glucans.</title>
        <authorList>
            <consortium name="NISC Comparative Sequencing Program"/>
            <person name="Wegmann U."/>
            <person name="Louis P."/>
            <person name="Goesmann A."/>
            <person name="Henrissat B."/>
            <person name="Duncan S.H."/>
            <person name="Flint H.J."/>
        </authorList>
    </citation>
    <scope>NUCLEOTIDE SEQUENCE</scope>
    <source>
        <strain evidence="14">NBRC 108219</strain>
    </source>
</reference>
<evidence type="ECO:0000256" key="1">
    <source>
        <dbReference type="ARBA" id="ARBA00000085"/>
    </source>
</evidence>
<sequence>MTVVAKLPDNEVERIEALHRYAILDTDSNGEFDRVVNLASRQFDVPIALVSLVDIDRQWFKASCGLKASETSRDVAFCAHAILAKDVFVVLDATKDDRFKNNPLVRSGLKIRFYAGAPLLNAEGLALGTLCIIDDKPRPEFSETDKRLLSDLADIVVDHIEMRYSTAAELEQSKQFTQAVLENIHDGVVACDADGNLSLFNRAARQFHGVDSKPIPPEQWADEFDLFEADGETPLSMARVPLYRALNGETVEDQEMVIAPNDQPACFIVANATVMLNSKGKKIGAVASMQDVTHARNSAYKIAEADAKFRAIFDHTFQFCGLLDVDGIMLEANQTALDFGGFDRDTVAGKLLWETPWWPDDDAIKSRMKDAIRSAAAGNFERYEVNAKSGQGDLIPIDFSLKPIMDADGNVINLIAEGRDISERRKAEQALRRNQAELELIFNGIPMWIFFKDDKNTILRLNQSAADSLGKTVEDVEGLNTYDLYPEFAKKYHDDDLAVIRSGQPKLGIVEEYVTDEGHRGWVRTDKVPYIDPETGNRFVFVASSDITSEKVAVEGLRDSETRYRNLYNATPTMLHSVDGDGKLLSVSDYWLERLGYERDEVIGRKSTDFLTPESAARAMKNVMPQQSETGNCKDIEHQMQTKSGEIVDVLLSAVAEHDPDGNLVSAMAVLTDITDRKIVERQFLQAQKMESVGQLTGGLAHDFNNLLGVVLGNLQLIERSVEDEKSLRRIAAASAAVEKGAELTRRLLAFSRKQKLEAELVDPTPLVAGMSDMLHRVLGEKVSLQCTLADNLPNIRTDAAQLESALLNLAVNARDAMPTGGKLTLETEFIILDDDYVANVDGLAAGAYVMIAVTDTGEGIPADKLEKVFEPFFTTKEVGSGTGLGLSMVYGFTKQTGGYTRIYSEVGHGTTVRLYLPVDANVAEKAVHDRQAISASIADGNGELILVVEDQEDVRDMAAALLEDLGYRVVTANCGNTALNLLAERTDIDLMFTDMVMPGGMDGSQLASHARRVYPNMPTVFTTGYADAAVLRDGQITSSKNLVTKPYRRSDLASKIGAALQKTVAPILETESSIL</sequence>
<dbReference type="Gene3D" id="3.40.50.2300">
    <property type="match status" value="1"/>
</dbReference>
<evidence type="ECO:0000256" key="6">
    <source>
        <dbReference type="ARBA" id="ARBA00022777"/>
    </source>
</evidence>
<dbReference type="Gene3D" id="3.30.565.10">
    <property type="entry name" value="Histidine kinase-like ATPase, C-terminal domain"/>
    <property type="match status" value="1"/>
</dbReference>
<dbReference type="Pfam" id="PF02518">
    <property type="entry name" value="HATPase_c"/>
    <property type="match status" value="1"/>
</dbReference>
<keyword evidence="15" id="KW-1185">Reference proteome</keyword>
<evidence type="ECO:0000256" key="4">
    <source>
        <dbReference type="ARBA" id="ARBA00022679"/>
    </source>
</evidence>
<dbReference type="SUPFAM" id="SSF55785">
    <property type="entry name" value="PYP-like sensor domain (PAS domain)"/>
    <property type="match status" value="4"/>
</dbReference>
<dbReference type="SMART" id="SM00065">
    <property type="entry name" value="GAF"/>
    <property type="match status" value="1"/>
</dbReference>
<feature type="domain" description="PAS" evidence="12">
    <location>
        <begin position="434"/>
        <end position="517"/>
    </location>
</feature>
<evidence type="ECO:0000313" key="14">
    <source>
        <dbReference type="EMBL" id="GLQ22518.1"/>
    </source>
</evidence>
<evidence type="ECO:0000259" key="11">
    <source>
        <dbReference type="PROSITE" id="PS50110"/>
    </source>
</evidence>
<dbReference type="EMBL" id="BSNK01000001">
    <property type="protein sequence ID" value="GLQ22518.1"/>
    <property type="molecule type" value="Genomic_DNA"/>
</dbReference>
<accession>A0ABQ5V4R0</accession>
<evidence type="ECO:0000256" key="9">
    <source>
        <dbReference type="PROSITE-ProRule" id="PRU00169"/>
    </source>
</evidence>
<feature type="domain" description="PAS" evidence="12">
    <location>
        <begin position="173"/>
        <end position="249"/>
    </location>
</feature>
<dbReference type="InterPro" id="IPR029016">
    <property type="entry name" value="GAF-like_dom_sf"/>
</dbReference>
<dbReference type="Pfam" id="PF00072">
    <property type="entry name" value="Response_reg"/>
    <property type="match status" value="1"/>
</dbReference>
<keyword evidence="7" id="KW-0067">ATP-binding</keyword>
<dbReference type="InterPro" id="IPR003661">
    <property type="entry name" value="HisK_dim/P_dom"/>
</dbReference>
<dbReference type="Pfam" id="PF00989">
    <property type="entry name" value="PAS"/>
    <property type="match status" value="1"/>
</dbReference>
<dbReference type="InterPro" id="IPR011006">
    <property type="entry name" value="CheY-like_superfamily"/>
</dbReference>
<dbReference type="SMART" id="SM00387">
    <property type="entry name" value="HATPase_c"/>
    <property type="match status" value="1"/>
</dbReference>
<dbReference type="CDD" id="cd16919">
    <property type="entry name" value="HATPase_CckA-like"/>
    <property type="match status" value="1"/>
</dbReference>
<dbReference type="SUPFAM" id="SSF55874">
    <property type="entry name" value="ATPase domain of HSP90 chaperone/DNA topoisomerase II/histidine kinase"/>
    <property type="match status" value="1"/>
</dbReference>
<dbReference type="PROSITE" id="PS50110">
    <property type="entry name" value="RESPONSE_REGULATORY"/>
    <property type="match status" value="1"/>
</dbReference>
<comment type="catalytic activity">
    <reaction evidence="1">
        <text>ATP + protein L-histidine = ADP + protein N-phospho-L-histidine.</text>
        <dbReference type="EC" id="2.7.13.3"/>
    </reaction>
</comment>
<dbReference type="PROSITE" id="PS50112">
    <property type="entry name" value="PAS"/>
    <property type="match status" value="3"/>
</dbReference>
<dbReference type="Pfam" id="PF08448">
    <property type="entry name" value="PAS_4"/>
    <property type="match status" value="2"/>
</dbReference>
<feature type="domain" description="Histidine kinase" evidence="10">
    <location>
        <begin position="699"/>
        <end position="921"/>
    </location>
</feature>
<dbReference type="PRINTS" id="PR00344">
    <property type="entry name" value="BCTRLSENSOR"/>
</dbReference>
<feature type="domain" description="PAS" evidence="12">
    <location>
        <begin position="560"/>
        <end position="615"/>
    </location>
</feature>
<dbReference type="InterPro" id="IPR000700">
    <property type="entry name" value="PAS-assoc_C"/>
</dbReference>
<dbReference type="PANTHER" id="PTHR43065:SF42">
    <property type="entry name" value="TWO-COMPONENT SENSOR PPRA"/>
    <property type="match status" value="1"/>
</dbReference>
<dbReference type="InterPro" id="IPR003594">
    <property type="entry name" value="HATPase_dom"/>
</dbReference>
<feature type="domain" description="PAC" evidence="13">
    <location>
        <begin position="381"/>
        <end position="433"/>
    </location>
</feature>
<feature type="domain" description="Response regulatory" evidence="11">
    <location>
        <begin position="945"/>
        <end position="1061"/>
    </location>
</feature>
<organism evidence="14 15">
    <name type="scientific">Algimonas ampicilliniresistens</name>
    <dbReference type="NCBI Taxonomy" id="1298735"/>
    <lineage>
        <taxon>Bacteria</taxon>
        <taxon>Pseudomonadati</taxon>
        <taxon>Pseudomonadota</taxon>
        <taxon>Alphaproteobacteria</taxon>
        <taxon>Maricaulales</taxon>
        <taxon>Robiginitomaculaceae</taxon>
        <taxon>Algimonas</taxon>
    </lineage>
</organism>
<dbReference type="SMART" id="SM00448">
    <property type="entry name" value="REC"/>
    <property type="match status" value="1"/>
</dbReference>
<dbReference type="EC" id="2.7.13.3" evidence="2"/>
<dbReference type="InterPro" id="IPR036890">
    <property type="entry name" value="HATPase_C_sf"/>
</dbReference>
<evidence type="ECO:0000259" key="12">
    <source>
        <dbReference type="PROSITE" id="PS50112"/>
    </source>
</evidence>
<proteinExistence type="predicted"/>
<dbReference type="Proteomes" id="UP001161391">
    <property type="component" value="Unassembled WGS sequence"/>
</dbReference>
<dbReference type="InterPro" id="IPR000014">
    <property type="entry name" value="PAS"/>
</dbReference>
<evidence type="ECO:0000256" key="2">
    <source>
        <dbReference type="ARBA" id="ARBA00012438"/>
    </source>
</evidence>
<dbReference type="SMART" id="SM00388">
    <property type="entry name" value="HisKA"/>
    <property type="match status" value="1"/>
</dbReference>
<evidence type="ECO:0000256" key="8">
    <source>
        <dbReference type="ARBA" id="ARBA00023012"/>
    </source>
</evidence>
<dbReference type="Gene3D" id="3.30.450.20">
    <property type="entry name" value="PAS domain"/>
    <property type="match status" value="4"/>
</dbReference>
<dbReference type="SUPFAM" id="SSF52172">
    <property type="entry name" value="CheY-like"/>
    <property type="match status" value="1"/>
</dbReference>
<dbReference type="PROSITE" id="PS50109">
    <property type="entry name" value="HIS_KIN"/>
    <property type="match status" value="1"/>
</dbReference>